<dbReference type="PANTHER" id="PTHR21716:SF53">
    <property type="entry name" value="PERMEASE PERM-RELATED"/>
    <property type="match status" value="1"/>
</dbReference>
<comment type="subcellular location">
    <subcellularLocation>
        <location evidence="1">Cell membrane</location>
        <topology evidence="1">Multi-pass membrane protein</topology>
    </subcellularLocation>
</comment>
<evidence type="ECO:0000256" key="3">
    <source>
        <dbReference type="ARBA" id="ARBA00022448"/>
    </source>
</evidence>
<dbReference type="Proteomes" id="UP000283709">
    <property type="component" value="Unassembled WGS sequence"/>
</dbReference>
<evidence type="ECO:0000256" key="8">
    <source>
        <dbReference type="SAM" id="MobiDB-lite"/>
    </source>
</evidence>
<keyword evidence="6 9" id="KW-1133">Transmembrane helix</keyword>
<dbReference type="PANTHER" id="PTHR21716">
    <property type="entry name" value="TRANSMEMBRANE PROTEIN"/>
    <property type="match status" value="1"/>
</dbReference>
<dbReference type="Pfam" id="PF01594">
    <property type="entry name" value="AI-2E_transport"/>
    <property type="match status" value="1"/>
</dbReference>
<dbReference type="GO" id="GO:0005886">
    <property type="term" value="C:plasma membrane"/>
    <property type="evidence" value="ECO:0007669"/>
    <property type="project" value="UniProtKB-SubCell"/>
</dbReference>
<evidence type="ECO:0000256" key="4">
    <source>
        <dbReference type="ARBA" id="ARBA00022475"/>
    </source>
</evidence>
<evidence type="ECO:0000256" key="9">
    <source>
        <dbReference type="SAM" id="Phobius"/>
    </source>
</evidence>
<name>A0A420GLL0_9BURK</name>
<dbReference type="RefSeq" id="WP_120345118.1">
    <property type="nucleotide sequence ID" value="NZ_MCAS01000013.1"/>
</dbReference>
<accession>A0A420GLL0</accession>
<evidence type="ECO:0000256" key="5">
    <source>
        <dbReference type="ARBA" id="ARBA00022692"/>
    </source>
</evidence>
<comment type="caution">
    <text evidence="10">The sequence shown here is derived from an EMBL/GenBank/DDBJ whole genome shotgun (WGS) entry which is preliminary data.</text>
</comment>
<dbReference type="AlphaFoldDB" id="A0A420GLL0"/>
<keyword evidence="3" id="KW-0813">Transport</keyword>
<dbReference type="OrthoDB" id="117535at2"/>
<feature type="transmembrane region" description="Helical" evidence="9">
    <location>
        <begin position="292"/>
        <end position="311"/>
    </location>
</feature>
<evidence type="ECO:0000256" key="2">
    <source>
        <dbReference type="ARBA" id="ARBA00009773"/>
    </source>
</evidence>
<dbReference type="InterPro" id="IPR002549">
    <property type="entry name" value="AI-2E-like"/>
</dbReference>
<comment type="similarity">
    <text evidence="2">Belongs to the autoinducer-2 exporter (AI-2E) (TC 2.A.86) family.</text>
</comment>
<feature type="transmembrane region" description="Helical" evidence="9">
    <location>
        <begin position="210"/>
        <end position="235"/>
    </location>
</feature>
<feature type="region of interest" description="Disordered" evidence="8">
    <location>
        <begin position="342"/>
        <end position="366"/>
    </location>
</feature>
<sequence length="366" mass="39955">MLGFDVCTARKVWTAFLIALLLFMIYTASSTVLVVVFAVFFSYLIYPMVDFVDRFRPRRVPRVASIALVFVVVVAVIAVAGSLFGVQLQDQATHLFAQLPELMKSDVPNRLPLPHFLEPLRERIVDFVRGQIETGSDKAVPMARSVGLGVVHAASNLIYLVLIPILSFLLIKEGPQMRKAFLDLLTDRHRVLWAEIVTDLNVLLSKYVRALLFLSLATLICYGVVFSLLGVPYAFLLAVSAGLLEFVPFAGPLAAVAITLVVAVFSGYPHLLWLVIFIALYRVFQDYVLNPYLMSEGVEVSPFLVIVGLLAGDQLGGVAGIFLAVPVIAMLKIVVGRARGFYSSSSSSSSSSKGEAARRGLVGEVD</sequence>
<evidence type="ECO:0000313" key="10">
    <source>
        <dbReference type="EMBL" id="RKF46175.1"/>
    </source>
</evidence>
<evidence type="ECO:0000313" key="11">
    <source>
        <dbReference type="Proteomes" id="UP000283709"/>
    </source>
</evidence>
<evidence type="ECO:0000256" key="1">
    <source>
        <dbReference type="ARBA" id="ARBA00004651"/>
    </source>
</evidence>
<gene>
    <name evidence="10" type="ORF">BCY88_25150</name>
</gene>
<feature type="transmembrane region" description="Helical" evidence="9">
    <location>
        <begin position="66"/>
        <end position="86"/>
    </location>
</feature>
<evidence type="ECO:0000256" key="7">
    <source>
        <dbReference type="ARBA" id="ARBA00023136"/>
    </source>
</evidence>
<reference evidence="10 11" key="1">
    <citation type="submission" date="2016-07" db="EMBL/GenBank/DDBJ databases">
        <title>Genome analysis of Burkholderia fungorum ES3-20.</title>
        <authorList>
            <person name="Xu D."/>
            <person name="Yao R."/>
            <person name="Zheng S."/>
        </authorList>
    </citation>
    <scope>NUCLEOTIDE SEQUENCE [LARGE SCALE GENOMIC DNA]</scope>
    <source>
        <strain evidence="10 11">ES3-20</strain>
    </source>
</reference>
<dbReference type="EMBL" id="MCAS01000013">
    <property type="protein sequence ID" value="RKF46175.1"/>
    <property type="molecule type" value="Genomic_DNA"/>
</dbReference>
<protein>
    <submittedName>
        <fullName evidence="10">AI-2E family transporter</fullName>
    </submittedName>
</protein>
<evidence type="ECO:0000256" key="6">
    <source>
        <dbReference type="ARBA" id="ARBA00022989"/>
    </source>
</evidence>
<keyword evidence="4" id="KW-1003">Cell membrane</keyword>
<feature type="transmembrane region" description="Helical" evidence="9">
    <location>
        <begin position="255"/>
        <end position="280"/>
    </location>
</feature>
<feature type="transmembrane region" description="Helical" evidence="9">
    <location>
        <begin position="12"/>
        <end position="45"/>
    </location>
</feature>
<proteinExistence type="inferred from homology"/>
<feature type="transmembrane region" description="Helical" evidence="9">
    <location>
        <begin position="150"/>
        <end position="171"/>
    </location>
</feature>
<organism evidence="10 11">
    <name type="scientific">Paraburkholderia fungorum</name>
    <dbReference type="NCBI Taxonomy" id="134537"/>
    <lineage>
        <taxon>Bacteria</taxon>
        <taxon>Pseudomonadati</taxon>
        <taxon>Pseudomonadota</taxon>
        <taxon>Betaproteobacteria</taxon>
        <taxon>Burkholderiales</taxon>
        <taxon>Burkholderiaceae</taxon>
        <taxon>Paraburkholderia</taxon>
    </lineage>
</organism>
<feature type="compositionally biased region" description="Low complexity" evidence="8">
    <location>
        <begin position="343"/>
        <end position="352"/>
    </location>
</feature>
<dbReference type="GO" id="GO:0055085">
    <property type="term" value="P:transmembrane transport"/>
    <property type="evidence" value="ECO:0007669"/>
    <property type="project" value="TreeGrafter"/>
</dbReference>
<feature type="transmembrane region" description="Helical" evidence="9">
    <location>
        <begin position="317"/>
        <end position="335"/>
    </location>
</feature>
<keyword evidence="7 9" id="KW-0472">Membrane</keyword>
<keyword evidence="5 9" id="KW-0812">Transmembrane</keyword>